<dbReference type="HAMAP" id="MF_03115">
    <property type="entry name" value="Anamorsin"/>
    <property type="match status" value="1"/>
</dbReference>
<feature type="domain" description="Anamorsin N-terminal" evidence="12">
    <location>
        <begin position="7"/>
        <end position="112"/>
    </location>
</feature>
<dbReference type="Pfam" id="PF05093">
    <property type="entry name" value="CIAPIN1"/>
    <property type="match status" value="1"/>
</dbReference>
<feature type="short sequence motif" description="Cx2C motif 1" evidence="10">
    <location>
        <begin position="214"/>
        <end position="217"/>
    </location>
</feature>
<comment type="domain">
    <text evidence="10">The C-terminal domain binds 2 Fe-S clusters but is otherwise mostly in an intrinsically disordered conformation.</text>
</comment>
<keyword evidence="3 10" id="KW-0004">4Fe-4S</keyword>
<comment type="similarity">
    <text evidence="2 10">Belongs to the anamorsin family.</text>
</comment>
<evidence type="ECO:0000313" key="14">
    <source>
        <dbReference type="Proteomes" id="UP000494256"/>
    </source>
</evidence>
<feature type="region of interest" description="Fe-S binding site B" evidence="10">
    <location>
        <begin position="214"/>
        <end position="228"/>
    </location>
</feature>
<comment type="subcellular location">
    <subcellularLocation>
        <location evidence="10">Cytoplasm</location>
    </subcellularLocation>
    <subcellularLocation>
        <location evidence="10">Mitochondrion intermembrane space</location>
    </subcellularLocation>
</comment>
<feature type="binding site" evidence="10">
    <location>
        <position position="217"/>
    </location>
    <ligand>
        <name>[4Fe-4S] cluster</name>
        <dbReference type="ChEBI" id="CHEBI:49883"/>
    </ligand>
</feature>
<comment type="cofactor">
    <cofactor evidence="10">
        <name>[2Fe-2S] cluster</name>
        <dbReference type="ChEBI" id="CHEBI:190135"/>
    </cofactor>
</comment>
<keyword evidence="8 10" id="KW-0411">Iron-sulfur</keyword>
<dbReference type="PANTHER" id="PTHR13273:SF14">
    <property type="entry name" value="ANAMORSIN"/>
    <property type="match status" value="1"/>
</dbReference>
<name>A0A8S0YLM1_ARCPL</name>
<feature type="binding site" evidence="10">
    <location>
        <position position="225"/>
    </location>
    <ligand>
        <name>[4Fe-4S] cluster</name>
        <dbReference type="ChEBI" id="CHEBI:49883"/>
    </ligand>
</feature>
<dbReference type="Proteomes" id="UP000494256">
    <property type="component" value="Unassembled WGS sequence"/>
</dbReference>
<dbReference type="CDD" id="cd02440">
    <property type="entry name" value="AdoMet_MTases"/>
    <property type="match status" value="1"/>
</dbReference>
<comment type="caution">
    <text evidence="13">The sequence shown here is derived from an EMBL/GenBank/DDBJ whole genome shotgun (WGS) entry which is preliminary data.</text>
</comment>
<feature type="binding site" evidence="10">
    <location>
        <position position="196"/>
    </location>
    <ligand>
        <name>[2Fe-2S] cluster</name>
        <dbReference type="ChEBI" id="CHEBI:190135"/>
    </ligand>
</feature>
<dbReference type="InterPro" id="IPR049011">
    <property type="entry name" value="Anamorsin_N_metazoan"/>
</dbReference>
<dbReference type="GO" id="GO:0005758">
    <property type="term" value="C:mitochondrial intermembrane space"/>
    <property type="evidence" value="ECO:0007669"/>
    <property type="project" value="UniProtKB-SubCell"/>
</dbReference>
<feature type="binding site" evidence="10">
    <location>
        <position position="182"/>
    </location>
    <ligand>
        <name>[2Fe-2S] cluster</name>
        <dbReference type="ChEBI" id="CHEBI:190135"/>
    </ligand>
</feature>
<accession>A0A8S0YLM1</accession>
<feature type="short sequence motif" description="Cx2C motif 2" evidence="10">
    <location>
        <begin position="225"/>
        <end position="228"/>
    </location>
</feature>
<comment type="domain">
    <text evidence="10">The N-terminal domain has structural similarity with S-adenosyl-L-methionine-dependent methyltransferases, but does not bind S-adenosyl-L-methionine. It is required for correct assembly of the 2 Fe-S clusters.</text>
</comment>
<comment type="subunit">
    <text evidence="10">Monomer.</text>
</comment>
<dbReference type="GO" id="GO:0051537">
    <property type="term" value="F:2 iron, 2 sulfur cluster binding"/>
    <property type="evidence" value="ECO:0007669"/>
    <property type="project" value="UniProtKB-UniRule"/>
</dbReference>
<evidence type="ECO:0000256" key="4">
    <source>
        <dbReference type="ARBA" id="ARBA00022490"/>
    </source>
</evidence>
<gene>
    <name evidence="13" type="ORF">APLA_LOCUS179</name>
</gene>
<evidence type="ECO:0000256" key="2">
    <source>
        <dbReference type="ARBA" id="ARBA00008169"/>
    </source>
</evidence>
<dbReference type="OrthoDB" id="329835at2759"/>
<keyword evidence="7 10" id="KW-0408">Iron</keyword>
<dbReference type="EMBL" id="CADEBD010000036">
    <property type="protein sequence ID" value="CAB3220091.1"/>
    <property type="molecule type" value="Genomic_DNA"/>
</dbReference>
<keyword evidence="4 10" id="KW-0963">Cytoplasm</keyword>
<evidence type="ECO:0000256" key="8">
    <source>
        <dbReference type="ARBA" id="ARBA00023014"/>
    </source>
</evidence>
<dbReference type="SUPFAM" id="SSF53335">
    <property type="entry name" value="S-adenosyl-L-methionine-dependent methyltransferases"/>
    <property type="match status" value="1"/>
</dbReference>
<dbReference type="InterPro" id="IPR046408">
    <property type="entry name" value="CIAPIN1"/>
</dbReference>
<dbReference type="InterPro" id="IPR029063">
    <property type="entry name" value="SAM-dependent_MTases_sf"/>
</dbReference>
<dbReference type="AlphaFoldDB" id="A0A8S0YLM1"/>
<evidence type="ECO:0000313" key="13">
    <source>
        <dbReference type="EMBL" id="CAB3220091.1"/>
    </source>
</evidence>
<evidence type="ECO:0000256" key="3">
    <source>
        <dbReference type="ARBA" id="ARBA00022485"/>
    </source>
</evidence>
<dbReference type="GO" id="GO:0046872">
    <property type="term" value="F:metal ion binding"/>
    <property type="evidence" value="ECO:0007669"/>
    <property type="project" value="UniProtKB-KW"/>
</dbReference>
<dbReference type="InterPro" id="IPR007785">
    <property type="entry name" value="Anamorsin"/>
</dbReference>
<dbReference type="Pfam" id="PF20922">
    <property type="entry name" value="Anamorsin_N"/>
    <property type="match status" value="1"/>
</dbReference>
<keyword evidence="5 10" id="KW-0001">2Fe-2S</keyword>
<dbReference type="GO" id="GO:0009055">
    <property type="term" value="F:electron transfer activity"/>
    <property type="evidence" value="ECO:0007669"/>
    <property type="project" value="UniProtKB-UniRule"/>
</dbReference>
<evidence type="ECO:0000259" key="12">
    <source>
        <dbReference type="Pfam" id="PF20922"/>
    </source>
</evidence>
<evidence type="ECO:0000256" key="1">
    <source>
        <dbReference type="ARBA" id="ARBA00001966"/>
    </source>
</evidence>
<organism evidence="13 14">
    <name type="scientific">Arctia plantaginis</name>
    <name type="common">Wood tiger moth</name>
    <name type="synonym">Phalaena plantaginis</name>
    <dbReference type="NCBI Taxonomy" id="874455"/>
    <lineage>
        <taxon>Eukaryota</taxon>
        <taxon>Metazoa</taxon>
        <taxon>Ecdysozoa</taxon>
        <taxon>Arthropoda</taxon>
        <taxon>Hexapoda</taxon>
        <taxon>Insecta</taxon>
        <taxon>Pterygota</taxon>
        <taxon>Neoptera</taxon>
        <taxon>Endopterygota</taxon>
        <taxon>Lepidoptera</taxon>
        <taxon>Glossata</taxon>
        <taxon>Ditrysia</taxon>
        <taxon>Noctuoidea</taxon>
        <taxon>Erebidae</taxon>
        <taxon>Arctiinae</taxon>
        <taxon>Arctia</taxon>
    </lineage>
</organism>
<feature type="binding site" evidence="10">
    <location>
        <position position="214"/>
    </location>
    <ligand>
        <name>[4Fe-4S] cluster</name>
        <dbReference type="ChEBI" id="CHEBI:49883"/>
    </ligand>
</feature>
<dbReference type="GO" id="GO:0051539">
    <property type="term" value="F:4 iron, 4 sulfur cluster binding"/>
    <property type="evidence" value="ECO:0007669"/>
    <property type="project" value="UniProtKB-KW"/>
</dbReference>
<comment type="cofactor">
    <cofactor evidence="1 10">
        <name>[4Fe-4S] cluster</name>
        <dbReference type="ChEBI" id="CHEBI:49883"/>
    </cofactor>
</comment>
<dbReference type="Gene3D" id="3.40.50.150">
    <property type="entry name" value="Vaccinia Virus protein VP39"/>
    <property type="match status" value="1"/>
</dbReference>
<reference evidence="13 14" key="1">
    <citation type="submission" date="2020-04" db="EMBL/GenBank/DDBJ databases">
        <authorList>
            <person name="Wallbank WR R."/>
            <person name="Pardo Diaz C."/>
            <person name="Kozak K."/>
            <person name="Martin S."/>
            <person name="Jiggins C."/>
            <person name="Moest M."/>
            <person name="Warren A I."/>
            <person name="Byers J.R.P. K."/>
            <person name="Montejo-Kovacevich G."/>
            <person name="Yen C E."/>
        </authorList>
    </citation>
    <scope>NUCLEOTIDE SEQUENCE [LARGE SCALE GENOMIC DNA]</scope>
</reference>
<feature type="binding site" evidence="10">
    <location>
        <position position="191"/>
    </location>
    <ligand>
        <name>[2Fe-2S] cluster</name>
        <dbReference type="ChEBI" id="CHEBI:190135"/>
    </ligand>
</feature>
<evidence type="ECO:0000256" key="9">
    <source>
        <dbReference type="ARBA" id="ARBA00023128"/>
    </source>
</evidence>
<feature type="binding site" evidence="10">
    <location>
        <position position="194"/>
    </location>
    <ligand>
        <name>[2Fe-2S] cluster</name>
        <dbReference type="ChEBI" id="CHEBI:190135"/>
    </ligand>
</feature>
<dbReference type="PANTHER" id="PTHR13273">
    <property type="entry name" value="ANAMORSIN"/>
    <property type="match status" value="1"/>
</dbReference>
<evidence type="ECO:0000256" key="7">
    <source>
        <dbReference type="ARBA" id="ARBA00023004"/>
    </source>
</evidence>
<keyword evidence="6 10" id="KW-0479">Metal-binding</keyword>
<evidence type="ECO:0000256" key="10">
    <source>
        <dbReference type="HAMAP-Rule" id="MF_03115"/>
    </source>
</evidence>
<comment type="domain">
    <text evidence="10">The twin Cx2C motifs are involved in the recognition by the mitochondrial MIA40-ERV1 disulfide relay system. The formation of 2 disulfide bonds in the Cx2C motifs through dithiol/disulfide exchange reactions effectively traps the protein in the mitochondrial intermembrane space.</text>
</comment>
<feature type="binding site" evidence="10">
    <location>
        <position position="228"/>
    </location>
    <ligand>
        <name>[4Fe-4S] cluster</name>
        <dbReference type="ChEBI" id="CHEBI:49883"/>
    </ligand>
</feature>
<evidence type="ECO:0000256" key="6">
    <source>
        <dbReference type="ARBA" id="ARBA00022723"/>
    </source>
</evidence>
<evidence type="ECO:0000256" key="5">
    <source>
        <dbReference type="ARBA" id="ARBA00022714"/>
    </source>
</evidence>
<sequence>MENIKAGDNVLLIWNNDVQSAISKLVEEISGMVQNGTVVLENSEMITESSRPHSSYDVIVSNWLSPHTVKHTDNILALIVKLLKPNGKVLLKDESDLCTALTINGFVNVTKTPDNLYVAEKPKFEVGSKASLKLNNKPAIWKLDDTVEAAWGGGGDDETIDDNQLLDEDDLKKPDQQSLRVCATTGKRKACADCSCGLAEELRGETKDTPKSSCGSCYLGDAFRCATCPYLGMPAFKPGEKVMLELKSDI</sequence>
<protein>
    <recommendedName>
        <fullName evidence="10">Anamorsin homolog</fullName>
    </recommendedName>
    <alternativeName>
        <fullName evidence="10">Fe-S cluster assembly protein DRE2 homolog</fullName>
    </alternativeName>
</protein>
<keyword evidence="9 10" id="KW-0496">Mitochondrion</keyword>
<feature type="domain" description="Anamorsin C-terminal" evidence="11">
    <location>
        <begin position="209"/>
        <end position="243"/>
    </location>
</feature>
<comment type="function">
    <text evidence="10">Component of the cytosolic iron-sulfur (Fe-S) protein assembly (CIA) machinery. Required for the maturation of extramitochondrial Fe-S proteins. Part of an electron transfer chain functioning in an early step of cytosolic Fe-S biogenesis, facilitating the de novo assembly of a [4Fe-4S] cluster on the cytosolic Fe-S scaffold complex. Electrons are transferred from NADPH via a FAD- and FMN-containing diflavin oxidoreductase. Together with the diflavin oxidoreductase, also required for the assembly of the diferric tyrosyl radical cofactor of ribonucleotide reductase (RNR), probably by providing electrons for reduction during radical cofactor maturation in the catalytic small subunit.</text>
</comment>
<dbReference type="GO" id="GO:0016226">
    <property type="term" value="P:iron-sulfur cluster assembly"/>
    <property type="evidence" value="ECO:0007669"/>
    <property type="project" value="UniProtKB-UniRule"/>
</dbReference>
<proteinExistence type="inferred from homology"/>
<comment type="caution">
    <text evidence="10">Lacks conserved residue(s) required for the propagation of feature annotation.</text>
</comment>
<evidence type="ECO:0000259" key="11">
    <source>
        <dbReference type="Pfam" id="PF05093"/>
    </source>
</evidence>